<dbReference type="AlphaFoldDB" id="A0AAV3RA96"/>
<dbReference type="InterPro" id="IPR025476">
    <property type="entry name" value="Helitron_helicase-like"/>
</dbReference>
<protein>
    <recommendedName>
        <fullName evidence="1">Helitron helicase-like domain-containing protein</fullName>
    </recommendedName>
</protein>
<feature type="domain" description="Helitron helicase-like" evidence="1">
    <location>
        <begin position="339"/>
        <end position="398"/>
    </location>
</feature>
<accession>A0AAV3RA96</accession>
<name>A0AAV3RA96_LITER</name>
<gene>
    <name evidence="2" type="ORF">LIER_25835</name>
</gene>
<comment type="caution">
    <text evidence="2">The sequence shown here is derived from an EMBL/GenBank/DDBJ whole genome shotgun (WGS) entry which is preliminary data.</text>
</comment>
<evidence type="ECO:0000313" key="2">
    <source>
        <dbReference type="EMBL" id="GAA0171902.1"/>
    </source>
</evidence>
<keyword evidence="3" id="KW-1185">Reference proteome</keyword>
<organism evidence="2 3">
    <name type="scientific">Lithospermum erythrorhizon</name>
    <name type="common">Purple gromwell</name>
    <name type="synonym">Lithospermum officinale var. erythrorhizon</name>
    <dbReference type="NCBI Taxonomy" id="34254"/>
    <lineage>
        <taxon>Eukaryota</taxon>
        <taxon>Viridiplantae</taxon>
        <taxon>Streptophyta</taxon>
        <taxon>Embryophyta</taxon>
        <taxon>Tracheophyta</taxon>
        <taxon>Spermatophyta</taxon>
        <taxon>Magnoliopsida</taxon>
        <taxon>eudicotyledons</taxon>
        <taxon>Gunneridae</taxon>
        <taxon>Pentapetalae</taxon>
        <taxon>asterids</taxon>
        <taxon>lamiids</taxon>
        <taxon>Boraginales</taxon>
        <taxon>Boraginaceae</taxon>
        <taxon>Boraginoideae</taxon>
        <taxon>Lithospermeae</taxon>
        <taxon>Lithospermum</taxon>
    </lineage>
</organism>
<dbReference type="EMBL" id="BAABME010007872">
    <property type="protein sequence ID" value="GAA0171902.1"/>
    <property type="molecule type" value="Genomic_DNA"/>
</dbReference>
<sequence length="403" mass="46464">MLNDEERRQRKRSYYATNKDVINKIRHLTSSVESKREEINRKRLERFAGDRSLILPRVSACAYYGAYRFYRESANFCCSSGQVSLASFVLPDYLVSLVTGSDDTSKDFQAMIRTYNNHFAYSMMSIHYDPEYGRRNRGIYTVRAQGPIYRFLNDLFMADSSYPMAGLFFYFYDPIEQLANRTSALPRLRATTIAALVILMEPNPYSLFLRTLSTVENMERHYIIIKTDSTLDQRVYNAPSSLEVASIWVEDDDGATGRSHEHNIQVYTRNIPTVGSVLVDPSPEIASSSSTVDHSHSSSFGAVVNAYNMFKKHYKQGCHVEGVSMVRTNHRSTVSCRQYYAYKLHQRPGDTSYLLRFGRLLQQYVVDMYIKIELMRLSYFKNNQDKLRVEYYKGVADSVLSGV</sequence>
<dbReference type="PANTHER" id="PTHR45786">
    <property type="entry name" value="DNA BINDING PROTEIN-LIKE"/>
    <property type="match status" value="1"/>
</dbReference>
<proteinExistence type="predicted"/>
<evidence type="ECO:0000313" key="3">
    <source>
        <dbReference type="Proteomes" id="UP001454036"/>
    </source>
</evidence>
<evidence type="ECO:0000259" key="1">
    <source>
        <dbReference type="Pfam" id="PF14214"/>
    </source>
</evidence>
<dbReference type="PANTHER" id="PTHR45786:SF78">
    <property type="entry name" value="ATP-DEPENDENT DNA HELICASE"/>
    <property type="match status" value="1"/>
</dbReference>
<dbReference type="Proteomes" id="UP001454036">
    <property type="component" value="Unassembled WGS sequence"/>
</dbReference>
<reference evidence="2 3" key="1">
    <citation type="submission" date="2024-01" db="EMBL/GenBank/DDBJ databases">
        <title>The complete chloroplast genome sequence of Lithospermum erythrorhizon: insights into the phylogenetic relationship among Boraginaceae species and the maternal lineages of purple gromwells.</title>
        <authorList>
            <person name="Okada T."/>
            <person name="Watanabe K."/>
        </authorList>
    </citation>
    <scope>NUCLEOTIDE SEQUENCE [LARGE SCALE GENOMIC DNA]</scope>
</reference>
<dbReference type="Pfam" id="PF14214">
    <property type="entry name" value="Helitron_like_N"/>
    <property type="match status" value="1"/>
</dbReference>